<evidence type="ECO:0000256" key="5">
    <source>
        <dbReference type="ARBA" id="ARBA00022801"/>
    </source>
</evidence>
<keyword evidence="3" id="KW-0645">Protease</keyword>
<evidence type="ECO:0000313" key="11">
    <source>
        <dbReference type="Proteomes" id="UP001165962"/>
    </source>
</evidence>
<dbReference type="PROSITE" id="PS00132">
    <property type="entry name" value="CARBOXYPEPT_ZN_1"/>
    <property type="match status" value="1"/>
</dbReference>
<comment type="similarity">
    <text evidence="2 8">Belongs to the peptidase M14 family.</text>
</comment>
<evidence type="ECO:0000256" key="6">
    <source>
        <dbReference type="ARBA" id="ARBA00022833"/>
    </source>
</evidence>
<dbReference type="InterPro" id="IPR057246">
    <property type="entry name" value="CARBOXYPEPT_ZN_1"/>
</dbReference>
<evidence type="ECO:0000256" key="7">
    <source>
        <dbReference type="ARBA" id="ARBA00023049"/>
    </source>
</evidence>
<dbReference type="SMART" id="SM00631">
    <property type="entry name" value="Zn_pept"/>
    <property type="match status" value="1"/>
</dbReference>
<keyword evidence="11" id="KW-1185">Reference proteome</keyword>
<dbReference type="PANTHER" id="PTHR11705:SF143">
    <property type="entry name" value="SLL0236 PROTEIN"/>
    <property type="match status" value="1"/>
</dbReference>
<evidence type="ECO:0000256" key="1">
    <source>
        <dbReference type="ARBA" id="ARBA00001947"/>
    </source>
</evidence>
<evidence type="ECO:0000256" key="3">
    <source>
        <dbReference type="ARBA" id="ARBA00022670"/>
    </source>
</evidence>
<evidence type="ECO:0000256" key="4">
    <source>
        <dbReference type="ARBA" id="ARBA00022723"/>
    </source>
</evidence>
<comment type="caution">
    <text evidence="10">The sequence shown here is derived from an EMBL/GenBank/DDBJ whole genome shotgun (WGS) entry which is preliminary data.</text>
</comment>
<dbReference type="PRINTS" id="PR00765">
    <property type="entry name" value="CRBOXYPTASEA"/>
</dbReference>
<dbReference type="SUPFAM" id="SSF53187">
    <property type="entry name" value="Zn-dependent exopeptidases"/>
    <property type="match status" value="1"/>
</dbReference>
<dbReference type="CDD" id="cd06229">
    <property type="entry name" value="M14_Endopeptidase_I"/>
    <property type="match status" value="1"/>
</dbReference>
<sequence length="299" mass="33887">MKEDHGMNVFGGGLNYTGLMVDIQQLCKLYPYIDTGSIGNTVCGREIPYLRIGRGAKEIHFNGAFHANEWITTPMLIQFIKEYADAYSHGKLLYGVDARELYYQSSLWVVPMVNPDGVELILDKPPKGMEGRLMQWNGGSADFSGWKANIRGVDLNDQFPANWEMERDRRQVTNPGPRDYTGIAPETEQEAIAMVKFTRERDFSLVIAFHTQGEEIYWNYNGLEPAISERIAERLAEVSGYRAIKLTGSDAGYKDWFIQEFRRPGFTVELGSGSNPLPYLEFDQIYPKAAAIMVEALRT</sequence>
<evidence type="ECO:0000259" key="9">
    <source>
        <dbReference type="PROSITE" id="PS52035"/>
    </source>
</evidence>
<feature type="domain" description="Peptidase M14" evidence="9">
    <location>
        <begin position="12"/>
        <end position="297"/>
    </location>
</feature>
<keyword evidence="4" id="KW-0479">Metal-binding</keyword>
<evidence type="ECO:0000313" key="10">
    <source>
        <dbReference type="EMBL" id="NHN31349.1"/>
    </source>
</evidence>
<reference evidence="10" key="1">
    <citation type="submission" date="2020-03" db="EMBL/GenBank/DDBJ databases">
        <title>Draft sequencing of Paenibacilllus sp. S3N08.</title>
        <authorList>
            <person name="Kim D.-U."/>
        </authorList>
    </citation>
    <scope>NUCLEOTIDE SEQUENCE</scope>
    <source>
        <strain evidence="10">S3N08</strain>
    </source>
</reference>
<organism evidence="10 11">
    <name type="scientific">Paenibacillus agricola</name>
    <dbReference type="NCBI Taxonomy" id="2716264"/>
    <lineage>
        <taxon>Bacteria</taxon>
        <taxon>Bacillati</taxon>
        <taxon>Bacillota</taxon>
        <taxon>Bacilli</taxon>
        <taxon>Bacillales</taxon>
        <taxon>Paenibacillaceae</taxon>
        <taxon>Paenibacillus</taxon>
    </lineage>
</organism>
<evidence type="ECO:0000256" key="8">
    <source>
        <dbReference type="PROSITE-ProRule" id="PRU01379"/>
    </source>
</evidence>
<protein>
    <submittedName>
        <fullName evidence="10">Peptidase M14</fullName>
    </submittedName>
</protein>
<evidence type="ECO:0000256" key="2">
    <source>
        <dbReference type="ARBA" id="ARBA00005988"/>
    </source>
</evidence>
<dbReference type="Gene3D" id="3.40.630.10">
    <property type="entry name" value="Zn peptidases"/>
    <property type="match status" value="1"/>
</dbReference>
<keyword evidence="7" id="KW-0482">Metalloprotease</keyword>
<dbReference type="PANTHER" id="PTHR11705">
    <property type="entry name" value="PROTEASE FAMILY M14 CARBOXYPEPTIDASE A,B"/>
    <property type="match status" value="1"/>
</dbReference>
<feature type="active site" description="Proton donor/acceptor" evidence="8">
    <location>
        <position position="269"/>
    </location>
</feature>
<name>A0ABX0J4Z3_9BACL</name>
<keyword evidence="5" id="KW-0378">Hydrolase</keyword>
<keyword evidence="6" id="KW-0862">Zinc</keyword>
<dbReference type="Pfam" id="PF00246">
    <property type="entry name" value="Peptidase_M14"/>
    <property type="match status" value="1"/>
</dbReference>
<dbReference type="InterPro" id="IPR034274">
    <property type="entry name" value="ENP1_M14_CPD"/>
</dbReference>
<dbReference type="EMBL" id="JAAOIW010000005">
    <property type="protein sequence ID" value="NHN31349.1"/>
    <property type="molecule type" value="Genomic_DNA"/>
</dbReference>
<comment type="cofactor">
    <cofactor evidence="1">
        <name>Zn(2+)</name>
        <dbReference type="ChEBI" id="CHEBI:29105"/>
    </cofactor>
</comment>
<accession>A0ABX0J4Z3</accession>
<proteinExistence type="inferred from homology"/>
<dbReference type="PROSITE" id="PS52035">
    <property type="entry name" value="PEPTIDASE_M14"/>
    <property type="match status" value="1"/>
</dbReference>
<dbReference type="Proteomes" id="UP001165962">
    <property type="component" value="Unassembled WGS sequence"/>
</dbReference>
<dbReference type="InterPro" id="IPR000834">
    <property type="entry name" value="Peptidase_M14"/>
</dbReference>
<gene>
    <name evidence="10" type="ORF">G9U52_16035</name>
</gene>